<dbReference type="STRING" id="1182571.QR90_06620"/>
<dbReference type="KEGG" id="dsw:QR90_06620"/>
<dbReference type="RefSeq" id="WP_039683231.1">
    <property type="nucleotide sequence ID" value="NZ_CP010028.1"/>
</dbReference>
<evidence type="ECO:0000313" key="2">
    <source>
        <dbReference type="Proteomes" id="UP000030634"/>
    </source>
</evidence>
<dbReference type="Proteomes" id="UP000030634">
    <property type="component" value="Chromosome"/>
</dbReference>
<proteinExistence type="predicted"/>
<gene>
    <name evidence="1" type="ORF">QR90_06620</name>
</gene>
<accession>A0A0A7KI17</accession>
<dbReference type="HOGENOM" id="CLU_2600276_0_0_0"/>
<name>A0A0A7KI17_9DEIO</name>
<protein>
    <submittedName>
        <fullName evidence="1">Uncharacterized protein</fullName>
    </submittedName>
</protein>
<organism evidence="1 2">
    <name type="scientific">Deinococcus radiopugnans</name>
    <dbReference type="NCBI Taxonomy" id="57497"/>
    <lineage>
        <taxon>Bacteria</taxon>
        <taxon>Thermotogati</taxon>
        <taxon>Deinococcota</taxon>
        <taxon>Deinococci</taxon>
        <taxon>Deinococcales</taxon>
        <taxon>Deinococcaceae</taxon>
        <taxon>Deinococcus</taxon>
    </lineage>
</organism>
<dbReference type="EMBL" id="CP010028">
    <property type="protein sequence ID" value="AIZ44844.1"/>
    <property type="molecule type" value="Genomic_DNA"/>
</dbReference>
<reference evidence="2" key="1">
    <citation type="submission" date="2014-11" db="EMBL/GenBank/DDBJ databases">
        <title>Hymenobacter sp. DG25B genome submission.</title>
        <authorList>
            <person name="Jung H.-Y."/>
            <person name="Kim M.K."/>
            <person name="Srinivasan S."/>
            <person name="Lim S."/>
        </authorList>
    </citation>
    <scope>NUCLEOTIDE SEQUENCE [LARGE SCALE GENOMIC DNA]</scope>
    <source>
        <strain evidence="2">DY59</strain>
    </source>
</reference>
<dbReference type="AlphaFoldDB" id="A0A0A7KI17"/>
<sequence length="79" mass="8489">MTVYNPKVALHVRRVLEVAERPLTVTEIADRAGKGIASASISTVLIRQFDLGGVTRELKPEAESGTVLVYRLVLEGVGA</sequence>
<evidence type="ECO:0000313" key="1">
    <source>
        <dbReference type="EMBL" id="AIZ44844.1"/>
    </source>
</evidence>